<dbReference type="PANTHER" id="PTHR10584:SF166">
    <property type="entry name" value="RIBOKINASE"/>
    <property type="match status" value="1"/>
</dbReference>
<dbReference type="AlphaFoldDB" id="A0A2M6W6U1"/>
<evidence type="ECO:0000256" key="2">
    <source>
        <dbReference type="ARBA" id="ARBA00022777"/>
    </source>
</evidence>
<proteinExistence type="predicted"/>
<protein>
    <recommendedName>
        <fullName evidence="3">Carbohydrate kinase PfkB domain-containing protein</fullName>
    </recommendedName>
</protein>
<dbReference type="GO" id="GO:0016301">
    <property type="term" value="F:kinase activity"/>
    <property type="evidence" value="ECO:0007669"/>
    <property type="project" value="UniProtKB-KW"/>
</dbReference>
<dbReference type="Proteomes" id="UP000231426">
    <property type="component" value="Unassembled WGS sequence"/>
</dbReference>
<gene>
    <name evidence="4" type="ORF">COU29_01860</name>
</gene>
<organism evidence="4 5">
    <name type="scientific">Candidatus Magasanikbacteria bacterium CG10_big_fil_rev_8_21_14_0_10_36_32</name>
    <dbReference type="NCBI Taxonomy" id="1974646"/>
    <lineage>
        <taxon>Bacteria</taxon>
        <taxon>Candidatus Magasanikiibacteriota</taxon>
    </lineage>
</organism>
<dbReference type="EMBL" id="PFBV01000003">
    <property type="protein sequence ID" value="PIT88508.1"/>
    <property type="molecule type" value="Genomic_DNA"/>
</dbReference>
<comment type="caution">
    <text evidence="4">The sequence shown here is derived from an EMBL/GenBank/DDBJ whole genome shotgun (WGS) entry which is preliminary data.</text>
</comment>
<keyword evidence="1" id="KW-0808">Transferase</keyword>
<sequence length="328" mass="35919">MYNVITIGDAVIDTHVQINDASVECDINNKNCQLCLDYAAKIPVTDSFQILGGNAANIACGTTKLGLKSTIITTLGKDSNGKLIQQELKKYGVDTSLVGTDSQTKTRYSIVLNFQGERTILSYHQKRNYHWPKKMPATDWVYYTSLSEGFENLQNKLFDYLKKHPTVRLAYNPGSFQIKSALPKVRQTIAKSDIVCLNIEEAETILNTTLKKEKSISALIHQLTQLGAKEVVVTDAIRGATAGDDDEIWQIKSFPVKVMAKTGAGDAFSSGYLAARFAGHNMPNALLWGIANSSSVIGQLGAQKGLLDKNGIKKISAKFSNIKAKKIL</sequence>
<evidence type="ECO:0000259" key="3">
    <source>
        <dbReference type="Pfam" id="PF00294"/>
    </source>
</evidence>
<keyword evidence="2" id="KW-0418">Kinase</keyword>
<dbReference type="Gene3D" id="3.40.1190.20">
    <property type="match status" value="1"/>
</dbReference>
<dbReference type="Pfam" id="PF00294">
    <property type="entry name" value="PfkB"/>
    <property type="match status" value="1"/>
</dbReference>
<dbReference type="InterPro" id="IPR011611">
    <property type="entry name" value="PfkB_dom"/>
</dbReference>
<dbReference type="InterPro" id="IPR029056">
    <property type="entry name" value="Ribokinase-like"/>
</dbReference>
<dbReference type="PANTHER" id="PTHR10584">
    <property type="entry name" value="SUGAR KINASE"/>
    <property type="match status" value="1"/>
</dbReference>
<feature type="domain" description="Carbohydrate kinase PfkB" evidence="3">
    <location>
        <begin position="50"/>
        <end position="305"/>
    </location>
</feature>
<dbReference type="InterPro" id="IPR002173">
    <property type="entry name" value="Carboh/pur_kinase_PfkB_CS"/>
</dbReference>
<dbReference type="SUPFAM" id="SSF53613">
    <property type="entry name" value="Ribokinase-like"/>
    <property type="match status" value="1"/>
</dbReference>
<name>A0A2M6W6U1_9BACT</name>
<accession>A0A2M6W6U1</accession>
<evidence type="ECO:0000313" key="5">
    <source>
        <dbReference type="Proteomes" id="UP000231426"/>
    </source>
</evidence>
<evidence type="ECO:0000256" key="1">
    <source>
        <dbReference type="ARBA" id="ARBA00022679"/>
    </source>
</evidence>
<evidence type="ECO:0000313" key="4">
    <source>
        <dbReference type="EMBL" id="PIT88508.1"/>
    </source>
</evidence>
<dbReference type="PROSITE" id="PS00583">
    <property type="entry name" value="PFKB_KINASES_1"/>
    <property type="match status" value="1"/>
</dbReference>
<reference evidence="5" key="1">
    <citation type="submission" date="2017-09" db="EMBL/GenBank/DDBJ databases">
        <title>Depth-based differentiation of microbial function through sediment-hosted aquifers and enrichment of novel symbionts in the deep terrestrial subsurface.</title>
        <authorList>
            <person name="Probst A.J."/>
            <person name="Ladd B."/>
            <person name="Jarett J.K."/>
            <person name="Geller-Mcgrath D.E."/>
            <person name="Sieber C.M.K."/>
            <person name="Emerson J.B."/>
            <person name="Anantharaman K."/>
            <person name="Thomas B.C."/>
            <person name="Malmstrom R."/>
            <person name="Stieglmeier M."/>
            <person name="Klingl A."/>
            <person name="Woyke T."/>
            <person name="Ryan C.M."/>
            <person name="Banfield J.F."/>
        </authorList>
    </citation>
    <scope>NUCLEOTIDE SEQUENCE [LARGE SCALE GENOMIC DNA]</scope>
</reference>